<dbReference type="EMBL" id="MDCJ01000002">
    <property type="protein sequence ID" value="ODS09823.1"/>
    <property type="molecule type" value="Genomic_DNA"/>
</dbReference>
<protein>
    <submittedName>
        <fullName evidence="1">Uncharacterized protein</fullName>
    </submittedName>
</protein>
<proteinExistence type="predicted"/>
<dbReference type="GO" id="GO:0046718">
    <property type="term" value="P:symbiont entry into host cell"/>
    <property type="evidence" value="ECO:0007669"/>
    <property type="project" value="InterPro"/>
</dbReference>
<gene>
    <name evidence="1" type="ORF">VSF3289_00054</name>
</gene>
<dbReference type="AlphaFoldDB" id="A0A1E3WJ77"/>
<dbReference type="Pfam" id="PF03406">
    <property type="entry name" value="Phage_fiber_2"/>
    <property type="match status" value="1"/>
</dbReference>
<evidence type="ECO:0000313" key="1">
    <source>
        <dbReference type="EMBL" id="ODS09823.1"/>
    </source>
</evidence>
<reference evidence="1 2" key="1">
    <citation type="submission" date="2016-08" db="EMBL/GenBank/DDBJ databases">
        <title>Genome sequencing of Vibrio scophthalmi strain FP3289, an isolated from Paralichthys olivaceus.</title>
        <authorList>
            <person name="Han H.-J."/>
        </authorList>
    </citation>
    <scope>NUCLEOTIDE SEQUENCE [LARGE SCALE GENOMIC DNA]</scope>
    <source>
        <strain evidence="1 2">FP3289</strain>
    </source>
</reference>
<dbReference type="InterPro" id="IPR005068">
    <property type="entry name" value="Phage_lambda_Stf-r2"/>
</dbReference>
<dbReference type="RefSeq" id="WP_069445801.1">
    <property type="nucleotide sequence ID" value="NZ_MDCJ01000002.1"/>
</dbReference>
<dbReference type="GO" id="GO:0019062">
    <property type="term" value="P:virion attachment to host cell"/>
    <property type="evidence" value="ECO:0007669"/>
    <property type="project" value="InterPro"/>
</dbReference>
<comment type="caution">
    <text evidence="1">The sequence shown here is derived from an EMBL/GenBank/DDBJ whole genome shotgun (WGS) entry which is preliminary data.</text>
</comment>
<name>A0A1E3WJ77_9VIBR</name>
<dbReference type="Proteomes" id="UP000095131">
    <property type="component" value="Unassembled WGS sequence"/>
</dbReference>
<organism evidence="1 2">
    <name type="scientific">Vibrio scophthalmi</name>
    <dbReference type="NCBI Taxonomy" id="45658"/>
    <lineage>
        <taxon>Bacteria</taxon>
        <taxon>Pseudomonadati</taxon>
        <taxon>Pseudomonadota</taxon>
        <taxon>Gammaproteobacteria</taxon>
        <taxon>Vibrionales</taxon>
        <taxon>Vibrionaceae</taxon>
        <taxon>Vibrio</taxon>
    </lineage>
</organism>
<evidence type="ECO:0000313" key="2">
    <source>
        <dbReference type="Proteomes" id="UP000095131"/>
    </source>
</evidence>
<accession>A0A1E3WJ77</accession>
<sequence length="83" mass="8738">MSQIIPPPIKIEFPEAIVLSSQISGTRTGVAATEKAVGTVNAKVNELKEAVTQLQNQPKIYGGANDPSNSLGRDGDIYFHTGG</sequence>